<proteinExistence type="predicted"/>
<dbReference type="AlphaFoldDB" id="A0A3E2TAG2"/>
<dbReference type="Proteomes" id="UP000261140">
    <property type="component" value="Unassembled WGS sequence"/>
</dbReference>
<dbReference type="EMBL" id="QVEQ01000004">
    <property type="protein sequence ID" value="RGB71486.1"/>
    <property type="molecule type" value="Genomic_DNA"/>
</dbReference>
<feature type="chain" id="PRO_5017762818" description="Lipoprotein" evidence="1">
    <location>
        <begin position="26"/>
        <end position="189"/>
    </location>
</feature>
<feature type="signal peptide" evidence="1">
    <location>
        <begin position="1"/>
        <end position="25"/>
    </location>
</feature>
<gene>
    <name evidence="2" type="ORF">DWZ89_07120</name>
</gene>
<dbReference type="RefSeq" id="WP_117505561.1">
    <property type="nucleotide sequence ID" value="NZ_QVEQ01000004.1"/>
</dbReference>
<evidence type="ECO:0000256" key="1">
    <source>
        <dbReference type="SAM" id="SignalP"/>
    </source>
</evidence>
<protein>
    <recommendedName>
        <fullName evidence="4">Lipoprotein</fullName>
    </recommendedName>
</protein>
<evidence type="ECO:0000313" key="2">
    <source>
        <dbReference type="EMBL" id="RGB71486.1"/>
    </source>
</evidence>
<keyword evidence="1" id="KW-0732">Signal</keyword>
<reference evidence="2 3" key="1">
    <citation type="submission" date="2018-08" db="EMBL/GenBank/DDBJ databases">
        <title>A genome reference for cultivated species of the human gut microbiota.</title>
        <authorList>
            <person name="Zou Y."/>
            <person name="Xue W."/>
            <person name="Luo G."/>
        </authorList>
    </citation>
    <scope>NUCLEOTIDE SEQUENCE [LARGE SCALE GENOMIC DNA]</scope>
    <source>
        <strain evidence="2 3">AF36-11AT</strain>
    </source>
</reference>
<comment type="caution">
    <text evidence="2">The sequence shown here is derived from an EMBL/GenBank/DDBJ whole genome shotgun (WGS) entry which is preliminary data.</text>
</comment>
<sequence length="189" mass="20982">MKVLKKLLAIALAGVLALTMLTGCAQSVNEKQLVDALNDLHYLSRYDIDTIVQGDNKLAKQVLGEIKTYITTHPQPGPNADAVFEMYGSRSNYFPASSFTDITKDSKDAYYYTYIRLNEFQSKEFSKNRTAQIAQLLAYKGSSRELNEVDPETLETTATASIATDKIGDYEYLVIIFVQKAKTPAAATD</sequence>
<evidence type="ECO:0008006" key="4">
    <source>
        <dbReference type="Google" id="ProtNLM"/>
    </source>
</evidence>
<dbReference type="PROSITE" id="PS51257">
    <property type="entry name" value="PROKAR_LIPOPROTEIN"/>
    <property type="match status" value="1"/>
</dbReference>
<accession>A0A3E2TAG2</accession>
<name>A0A3E2TAG2_9FIRM</name>
<evidence type="ECO:0000313" key="3">
    <source>
        <dbReference type="Proteomes" id="UP000261140"/>
    </source>
</evidence>
<organism evidence="2 3">
    <name type="scientific">Faecalibacterium prausnitzii</name>
    <dbReference type="NCBI Taxonomy" id="853"/>
    <lineage>
        <taxon>Bacteria</taxon>
        <taxon>Bacillati</taxon>
        <taxon>Bacillota</taxon>
        <taxon>Clostridia</taxon>
        <taxon>Eubacteriales</taxon>
        <taxon>Oscillospiraceae</taxon>
        <taxon>Faecalibacterium</taxon>
    </lineage>
</organism>